<dbReference type="OrthoDB" id="407658at2759"/>
<protein>
    <submittedName>
        <fullName evidence="4">Glyco_trans_2-like domain-containing protein</fullName>
    </submittedName>
</protein>
<evidence type="ECO:0000313" key="2">
    <source>
        <dbReference type="EMBL" id="VDD95843.1"/>
    </source>
</evidence>
<dbReference type="InterPro" id="IPR029044">
    <property type="entry name" value="Nucleotide-diphossugar_trans"/>
</dbReference>
<dbReference type="EMBL" id="UXUI01010982">
    <property type="protein sequence ID" value="VDD95843.1"/>
    <property type="molecule type" value="Genomic_DNA"/>
</dbReference>
<keyword evidence="1" id="KW-1133">Transmembrane helix</keyword>
<accession>A0A0N4VKA0</accession>
<dbReference type="WBParaSite" id="EVEC_0001128801-mRNA-1">
    <property type="protein sequence ID" value="EVEC_0001128801-mRNA-1"/>
    <property type="gene ID" value="EVEC_0001128801"/>
</dbReference>
<dbReference type="PANTHER" id="PTHR31562:SF4">
    <property type="entry name" value="DUF268 DOMAIN-CONTAINING PROTEIN-RELATED"/>
    <property type="match status" value="1"/>
</dbReference>
<keyword evidence="1" id="KW-0812">Transmembrane</keyword>
<dbReference type="Pfam" id="PF03314">
    <property type="entry name" value="DUF273"/>
    <property type="match status" value="2"/>
</dbReference>
<dbReference type="Gene3D" id="3.90.550.10">
    <property type="entry name" value="Spore Coat Polysaccharide Biosynthesis Protein SpsA, Chain A"/>
    <property type="match status" value="1"/>
</dbReference>
<reference evidence="2 3" key="2">
    <citation type="submission" date="2018-10" db="EMBL/GenBank/DDBJ databases">
        <authorList>
            <consortium name="Pathogen Informatics"/>
        </authorList>
    </citation>
    <scope>NUCLEOTIDE SEQUENCE [LARGE SCALE GENOMIC DNA]</scope>
</reference>
<dbReference type="InterPro" id="IPR004988">
    <property type="entry name" value="DUF273"/>
</dbReference>
<proteinExistence type="predicted"/>
<feature type="transmembrane region" description="Helical" evidence="1">
    <location>
        <begin position="20"/>
        <end position="47"/>
    </location>
</feature>
<evidence type="ECO:0000313" key="3">
    <source>
        <dbReference type="Proteomes" id="UP000274131"/>
    </source>
</evidence>
<dbReference type="PANTHER" id="PTHR31562">
    <property type="entry name" value="PROTEIN CBG18972"/>
    <property type="match status" value="1"/>
</dbReference>
<reference evidence="4" key="1">
    <citation type="submission" date="2017-02" db="UniProtKB">
        <authorList>
            <consortium name="WormBaseParasite"/>
        </authorList>
    </citation>
    <scope>IDENTIFICATION</scope>
</reference>
<evidence type="ECO:0000313" key="4">
    <source>
        <dbReference type="WBParaSite" id="EVEC_0001128801-mRNA-1"/>
    </source>
</evidence>
<keyword evidence="1" id="KW-0472">Membrane</keyword>
<dbReference type="AlphaFoldDB" id="A0A0N4VKA0"/>
<sequence>MQTTLLRNQSSIKLCLNRWLLVAGYFLPNCVVLYLVSLSVLLFCYYLTSTNHKKGKGSLKIAVLTIYNKEPSEYQLALDTFRCYCAQRKYSWIETAFKQRGINEFLSSTFQFFFKRHCIAAEILEKLNADYIMMIDADNGVINPNRFIEEFILEDKDLIFYDRIYDNEVAAGIKNINYVCFKLNIKRVFVYIACIRILLEKDLSWKKRIAILPKRTAWVRDSWLTDSKWCENDFIIHGWKQRYFLFFEHNVYKFLSALVVWRYCNLKAAVSQVLVFNRLGLSYLNKNLFVNFFSTQ</sequence>
<evidence type="ECO:0000256" key="1">
    <source>
        <dbReference type="SAM" id="Phobius"/>
    </source>
</evidence>
<gene>
    <name evidence="2" type="ORF">EVEC_LOCUS10594</name>
</gene>
<keyword evidence="3" id="KW-1185">Reference proteome</keyword>
<organism evidence="4">
    <name type="scientific">Enterobius vermicularis</name>
    <name type="common">Human pinworm</name>
    <dbReference type="NCBI Taxonomy" id="51028"/>
    <lineage>
        <taxon>Eukaryota</taxon>
        <taxon>Metazoa</taxon>
        <taxon>Ecdysozoa</taxon>
        <taxon>Nematoda</taxon>
        <taxon>Chromadorea</taxon>
        <taxon>Rhabditida</taxon>
        <taxon>Spirurina</taxon>
        <taxon>Oxyuridomorpha</taxon>
        <taxon>Oxyuroidea</taxon>
        <taxon>Oxyuridae</taxon>
        <taxon>Enterobius</taxon>
    </lineage>
</organism>
<dbReference type="Proteomes" id="UP000274131">
    <property type="component" value="Unassembled WGS sequence"/>
</dbReference>
<name>A0A0N4VKA0_ENTVE</name>
<dbReference type="STRING" id="51028.A0A0N4VKA0"/>